<dbReference type="GO" id="GO:0006629">
    <property type="term" value="P:lipid metabolic process"/>
    <property type="evidence" value="ECO:0007669"/>
    <property type="project" value="InterPro"/>
</dbReference>
<dbReference type="SUPFAM" id="SSF53474">
    <property type="entry name" value="alpha/beta-Hydrolases"/>
    <property type="match status" value="1"/>
</dbReference>
<dbReference type="EMBL" id="BSXN01000719">
    <property type="protein sequence ID" value="GME69595.1"/>
    <property type="molecule type" value="Genomic_DNA"/>
</dbReference>
<dbReference type="PANTHER" id="PTHR11440">
    <property type="entry name" value="LECITHIN-CHOLESTEROL ACYLTRANSFERASE-RELATED"/>
    <property type="match status" value="1"/>
</dbReference>
<comment type="caution">
    <text evidence="3">The sequence shown here is derived from an EMBL/GenBank/DDBJ whole genome shotgun (WGS) entry which is preliminary data.</text>
</comment>
<keyword evidence="2" id="KW-1133">Transmembrane helix</keyword>
<feature type="transmembrane region" description="Helical" evidence="2">
    <location>
        <begin position="100"/>
        <end position="117"/>
    </location>
</feature>
<feature type="region of interest" description="Disordered" evidence="1">
    <location>
        <begin position="483"/>
        <end position="510"/>
    </location>
</feature>
<keyword evidence="2" id="KW-0812">Transmembrane</keyword>
<dbReference type="GO" id="GO:0008374">
    <property type="term" value="F:O-acyltransferase activity"/>
    <property type="evidence" value="ECO:0007669"/>
    <property type="project" value="InterPro"/>
</dbReference>
<protein>
    <submittedName>
        <fullName evidence="3">Unnamed protein product</fullName>
    </submittedName>
</protein>
<evidence type="ECO:0000256" key="2">
    <source>
        <dbReference type="SAM" id="Phobius"/>
    </source>
</evidence>
<sequence length="751" mass="85176">MVKKRVRKSVKDISSEETLDQATGKTTSSSGRYETSSDPTEEKNDIVEEEDEEDEDNGEDEEDGEEEEEEEVKVSNNKKIHQKHKHHDSYKRAIVKTKRFMFIFGTVFGVIVALYFAKDAAKNTELFGDLDKYVPFDTVSGYFEDWRDVLPQSLQNLLEETDGEDFHDPSESFAVGKQLKRDYNYKAKHSVVLVPGVISTGIESWGLEGTAECPSESHFRKRLWGSFYMLRTMFLDKTCWLKHIMLDFETGLDPEGIKLRSAQGFEAADFFMAGYWIWNKILQNLAVIGYGPDNMFSAAYDWRLSYLNLEIRDGYFTKLKTQIELNKKVNGEKTVLFGHSMGSQVIFYFFKWVEAEGKYFGNGGSSWVNDNIEAFVDISGCVLGTPKAIPALLSGEMKDTVQLNALAVQGLEKFFSRKERTDMLRSFGGIASMLPKGGDLIWGNLDGSPDDSTRIKKSRDSSWSKLSSVLSLSEDVNDTAKDKLIDEDTKRPNGIEKEAEQDDEVLKTGSDDDEDVQYIEDVDKSDTLGNFIRFTEEVGTYSTKNLTILESIDFLLEQAPEWFKRHTLEHYSFGITKNEKELIANEKNFNKWINPLEVPLPNAPDMKIFCFYGVGNPTERAYYYREEKDKNITKLNVTIEAARADSVLFSDGDGTVSLMTHAMCHKWAQGNNDTNYHNIYNPGNSKVTIVEIKHQPDRYDIRGGAKTAEHVDILGSASLNELLLRVASGHGDTINNTFHTPLKDIVANLDF</sequence>
<organism evidence="3 4">
    <name type="scientific">Candida boidinii</name>
    <name type="common">Yeast</name>
    <dbReference type="NCBI Taxonomy" id="5477"/>
    <lineage>
        <taxon>Eukaryota</taxon>
        <taxon>Fungi</taxon>
        <taxon>Dikarya</taxon>
        <taxon>Ascomycota</taxon>
        <taxon>Saccharomycotina</taxon>
        <taxon>Pichiomycetes</taxon>
        <taxon>Pichiales</taxon>
        <taxon>Pichiaceae</taxon>
        <taxon>Ogataea</taxon>
        <taxon>Ogataea/Candida clade</taxon>
    </lineage>
</organism>
<proteinExistence type="predicted"/>
<keyword evidence="4" id="KW-1185">Reference proteome</keyword>
<feature type="compositionally biased region" description="Acidic residues" evidence="1">
    <location>
        <begin position="47"/>
        <end position="71"/>
    </location>
</feature>
<dbReference type="Gene3D" id="3.40.50.1820">
    <property type="entry name" value="alpha/beta hydrolase"/>
    <property type="match status" value="1"/>
</dbReference>
<feature type="region of interest" description="Disordered" evidence="1">
    <location>
        <begin position="1"/>
        <end position="84"/>
    </location>
</feature>
<evidence type="ECO:0000313" key="3">
    <source>
        <dbReference type="EMBL" id="GME69595.1"/>
    </source>
</evidence>
<evidence type="ECO:0000313" key="4">
    <source>
        <dbReference type="Proteomes" id="UP001165120"/>
    </source>
</evidence>
<keyword evidence="2" id="KW-0472">Membrane</keyword>
<dbReference type="Proteomes" id="UP001165120">
    <property type="component" value="Unassembled WGS sequence"/>
</dbReference>
<dbReference type="InterPro" id="IPR003386">
    <property type="entry name" value="LACT/PDAT_acylTrfase"/>
</dbReference>
<evidence type="ECO:0000256" key="1">
    <source>
        <dbReference type="SAM" id="MobiDB-lite"/>
    </source>
</evidence>
<gene>
    <name evidence="3" type="ORF">Cboi02_000243000</name>
</gene>
<dbReference type="Pfam" id="PF02450">
    <property type="entry name" value="LCAT"/>
    <property type="match status" value="1"/>
</dbReference>
<name>A0A9W6W9C8_CANBO</name>
<dbReference type="AlphaFoldDB" id="A0A9W6W9C8"/>
<accession>A0A9W6W9C8</accession>
<feature type="compositionally biased region" description="Polar residues" evidence="1">
    <location>
        <begin position="20"/>
        <end position="38"/>
    </location>
</feature>
<reference evidence="3" key="1">
    <citation type="submission" date="2023-04" db="EMBL/GenBank/DDBJ databases">
        <title>Candida boidinii NBRC 10035.</title>
        <authorList>
            <person name="Ichikawa N."/>
            <person name="Sato H."/>
            <person name="Tonouchi N."/>
        </authorList>
    </citation>
    <scope>NUCLEOTIDE SEQUENCE</scope>
    <source>
        <strain evidence="3">NBRC 10035</strain>
    </source>
</reference>
<dbReference type="InterPro" id="IPR029058">
    <property type="entry name" value="AB_hydrolase_fold"/>
</dbReference>